<proteinExistence type="predicted"/>
<name>A0ABV2DIA0_9HYPH</name>
<sequence>MRLHRDTRIAGDKTVGDWSAARRRLLRSKNPQLWRDAFDDFFLARLNSRYFEPVRALDNMPEKAGEGFAIVTLHCSLIEFLASTLEGKSYRYRRKGDPPLGADEYSDSANMFVGFLEANEPFKTMFARAGTAREFYAFVRCGLLHEARTKGRWRIQVDSSAKQAIDTSVPVIYRNRLQPAFNDFVKSYGRQLTSDKSLQEAFIRKFDSLCKG</sequence>
<dbReference type="Proteomes" id="UP001548832">
    <property type="component" value="Unassembled WGS sequence"/>
</dbReference>
<accession>A0ABV2DIA0</accession>
<gene>
    <name evidence="1" type="ORF">ABVQ20_22665</name>
</gene>
<reference evidence="1 2" key="1">
    <citation type="submission" date="2024-06" db="EMBL/GenBank/DDBJ databases">
        <authorList>
            <person name="Kim D.-U."/>
        </authorList>
    </citation>
    <scope>NUCLEOTIDE SEQUENCE [LARGE SCALE GENOMIC DNA]</scope>
    <source>
        <strain evidence="1 2">KACC15460</strain>
    </source>
</reference>
<protein>
    <submittedName>
        <fullName evidence="1">Uncharacterized protein</fullName>
    </submittedName>
</protein>
<keyword evidence="2" id="KW-1185">Reference proteome</keyword>
<dbReference type="RefSeq" id="WP_354461698.1">
    <property type="nucleotide sequence ID" value="NZ_JBEWSZ010000001.1"/>
</dbReference>
<dbReference type="EMBL" id="JBEWSZ010000001">
    <property type="protein sequence ID" value="MET2829781.1"/>
    <property type="molecule type" value="Genomic_DNA"/>
</dbReference>
<evidence type="ECO:0000313" key="2">
    <source>
        <dbReference type="Proteomes" id="UP001548832"/>
    </source>
</evidence>
<evidence type="ECO:0000313" key="1">
    <source>
        <dbReference type="EMBL" id="MET2829781.1"/>
    </source>
</evidence>
<organism evidence="1 2">
    <name type="scientific">Mesorhizobium shangrilense</name>
    <dbReference type="NCBI Taxonomy" id="460060"/>
    <lineage>
        <taxon>Bacteria</taxon>
        <taxon>Pseudomonadati</taxon>
        <taxon>Pseudomonadota</taxon>
        <taxon>Alphaproteobacteria</taxon>
        <taxon>Hyphomicrobiales</taxon>
        <taxon>Phyllobacteriaceae</taxon>
        <taxon>Mesorhizobium</taxon>
    </lineage>
</organism>
<comment type="caution">
    <text evidence="1">The sequence shown here is derived from an EMBL/GenBank/DDBJ whole genome shotgun (WGS) entry which is preliminary data.</text>
</comment>